<keyword evidence="2" id="KW-1185">Reference proteome</keyword>
<proteinExistence type="predicted"/>
<dbReference type="Proteomes" id="UP001054889">
    <property type="component" value="Unassembled WGS sequence"/>
</dbReference>
<organism evidence="1 2">
    <name type="scientific">Eleusine coracana subsp. coracana</name>
    <dbReference type="NCBI Taxonomy" id="191504"/>
    <lineage>
        <taxon>Eukaryota</taxon>
        <taxon>Viridiplantae</taxon>
        <taxon>Streptophyta</taxon>
        <taxon>Embryophyta</taxon>
        <taxon>Tracheophyta</taxon>
        <taxon>Spermatophyta</taxon>
        <taxon>Magnoliopsida</taxon>
        <taxon>Liliopsida</taxon>
        <taxon>Poales</taxon>
        <taxon>Poaceae</taxon>
        <taxon>PACMAD clade</taxon>
        <taxon>Chloridoideae</taxon>
        <taxon>Cynodonteae</taxon>
        <taxon>Eleusininae</taxon>
        <taxon>Eleusine</taxon>
    </lineage>
</organism>
<reference evidence="1" key="1">
    <citation type="journal article" date="2018" name="DNA Res.">
        <title>Multiple hybrid de novo genome assembly of finger millet, an orphan allotetraploid crop.</title>
        <authorList>
            <person name="Hatakeyama M."/>
            <person name="Aluri S."/>
            <person name="Balachadran M.T."/>
            <person name="Sivarajan S.R."/>
            <person name="Patrignani A."/>
            <person name="Gruter S."/>
            <person name="Poveda L."/>
            <person name="Shimizu-Inatsugi R."/>
            <person name="Baeten J."/>
            <person name="Francoijs K.J."/>
            <person name="Nataraja K.N."/>
            <person name="Reddy Y.A.N."/>
            <person name="Phadnis S."/>
            <person name="Ravikumar R.L."/>
            <person name="Schlapbach R."/>
            <person name="Sreeman S.M."/>
            <person name="Shimizu K.K."/>
        </authorList>
    </citation>
    <scope>NUCLEOTIDE SEQUENCE</scope>
</reference>
<dbReference type="EMBL" id="BQKI01000018">
    <property type="protein sequence ID" value="GJN10860.1"/>
    <property type="molecule type" value="Genomic_DNA"/>
</dbReference>
<evidence type="ECO:0000313" key="1">
    <source>
        <dbReference type="EMBL" id="GJN10860.1"/>
    </source>
</evidence>
<name>A0AAV5DKW5_ELECO</name>
<accession>A0AAV5DKW5</accession>
<protein>
    <submittedName>
        <fullName evidence="1">Uncharacterized protein</fullName>
    </submittedName>
</protein>
<gene>
    <name evidence="1" type="primary">ga28996</name>
    <name evidence="1" type="ORF">PR202_ga28996</name>
</gene>
<comment type="caution">
    <text evidence="1">The sequence shown here is derived from an EMBL/GenBank/DDBJ whole genome shotgun (WGS) entry which is preliminary data.</text>
</comment>
<evidence type="ECO:0000313" key="2">
    <source>
        <dbReference type="Proteomes" id="UP001054889"/>
    </source>
</evidence>
<sequence length="82" mass="8894">MADPTAPTVLRSESRGACLPIPLSCLSRPAPCPVAVRIEVVLVLVVVLPTCWCQERRSTRSRAGFLLECGSEFLVDDSSFDC</sequence>
<dbReference type="AlphaFoldDB" id="A0AAV5DKW5"/>
<reference evidence="1" key="2">
    <citation type="submission" date="2021-12" db="EMBL/GenBank/DDBJ databases">
        <title>Resequencing data analysis of finger millet.</title>
        <authorList>
            <person name="Hatakeyama M."/>
            <person name="Aluri S."/>
            <person name="Balachadran M.T."/>
            <person name="Sivarajan S.R."/>
            <person name="Poveda L."/>
            <person name="Shimizu-Inatsugi R."/>
            <person name="Schlapbach R."/>
            <person name="Sreeman S.M."/>
            <person name="Shimizu K.K."/>
        </authorList>
    </citation>
    <scope>NUCLEOTIDE SEQUENCE</scope>
</reference>